<dbReference type="AlphaFoldDB" id="A0A3B0V1Z3"/>
<reference evidence="5" key="1">
    <citation type="submission" date="2018-06" db="EMBL/GenBank/DDBJ databases">
        <authorList>
            <person name="Zhirakovskaya E."/>
        </authorList>
    </citation>
    <scope>NUCLEOTIDE SEQUENCE</scope>
</reference>
<keyword evidence="3 5" id="KW-0808">Transferase</keyword>
<comment type="similarity">
    <text evidence="1">Belongs to the methyltransferase superfamily. RsmH family.</text>
</comment>
<keyword evidence="4" id="KW-0949">S-adenosyl-L-methionine</keyword>
<dbReference type="HAMAP" id="MF_01007">
    <property type="entry name" value="16SrRNA_methyltr_H"/>
    <property type="match status" value="1"/>
</dbReference>
<dbReference type="EC" id="2.1.1.199" evidence="5"/>
<protein>
    <submittedName>
        <fullName evidence="5">16S rRNA (Cytosine(1402)-N(4))-methyltransferase</fullName>
        <ecNumber evidence="5">2.1.1.199</ecNumber>
    </submittedName>
</protein>
<evidence type="ECO:0000256" key="3">
    <source>
        <dbReference type="ARBA" id="ARBA00022679"/>
    </source>
</evidence>
<evidence type="ECO:0000256" key="1">
    <source>
        <dbReference type="ARBA" id="ARBA00010396"/>
    </source>
</evidence>
<sequence>MAHCPVLLAETMELLDPVPGGVYVDGNLGMGGHSREILRRSAPDGRLIGFDLDADAIAMARRNLTEFGGRVEYIQDNFANSPKRLADLGIDAIDGLLLDLGLSSYQLDSSARGFSFQGKEPLDMRMDKGQDLTAAQILNSASSEELADIFYFYGEERQARRIASFVVQERRKQKIITTDQLVALVARAVPRKFQPRKIHVATKVFQALRIAVNKEMDNLLRILKLGPQMLKNEAKFCVISFHSLEDRLIKRAFQSNPSLSVVTRKPVIAGEDELRLNPRARSAKLRMAKKEVL</sequence>
<dbReference type="PANTHER" id="PTHR11265:SF0">
    <property type="entry name" value="12S RRNA N4-METHYLCYTIDINE METHYLTRANSFERASE"/>
    <property type="match status" value="1"/>
</dbReference>
<dbReference type="GO" id="GO:0071424">
    <property type="term" value="F:rRNA (cytosine-N4-)-methyltransferase activity"/>
    <property type="evidence" value="ECO:0007669"/>
    <property type="project" value="TreeGrafter"/>
</dbReference>
<dbReference type="EMBL" id="UOEX01000011">
    <property type="protein sequence ID" value="VAW32752.1"/>
    <property type="molecule type" value="Genomic_DNA"/>
</dbReference>
<dbReference type="Gene3D" id="1.10.150.170">
    <property type="entry name" value="Putative methyltransferase TM0872, insert domain"/>
    <property type="match status" value="1"/>
</dbReference>
<dbReference type="Pfam" id="PF01795">
    <property type="entry name" value="Methyltransf_5"/>
    <property type="match status" value="1"/>
</dbReference>
<organism evidence="5">
    <name type="scientific">hydrothermal vent metagenome</name>
    <dbReference type="NCBI Taxonomy" id="652676"/>
    <lineage>
        <taxon>unclassified sequences</taxon>
        <taxon>metagenomes</taxon>
        <taxon>ecological metagenomes</taxon>
    </lineage>
</organism>
<dbReference type="NCBIfam" id="TIGR00006">
    <property type="entry name" value="16S rRNA (cytosine(1402)-N(4))-methyltransferase RsmH"/>
    <property type="match status" value="1"/>
</dbReference>
<evidence type="ECO:0000256" key="4">
    <source>
        <dbReference type="ARBA" id="ARBA00022691"/>
    </source>
</evidence>
<dbReference type="FunFam" id="1.10.150.170:FF:000003">
    <property type="entry name" value="Ribosomal RNA small subunit methyltransferase H"/>
    <property type="match status" value="1"/>
</dbReference>
<dbReference type="Gene3D" id="3.40.50.150">
    <property type="entry name" value="Vaccinia Virus protein VP39"/>
    <property type="match status" value="1"/>
</dbReference>
<dbReference type="InterPro" id="IPR023397">
    <property type="entry name" value="SAM-dep_MeTrfase_MraW_recog"/>
</dbReference>
<dbReference type="PIRSF" id="PIRSF004486">
    <property type="entry name" value="MraW"/>
    <property type="match status" value="1"/>
</dbReference>
<dbReference type="InterPro" id="IPR029063">
    <property type="entry name" value="SAM-dependent_MTases_sf"/>
</dbReference>
<proteinExistence type="inferred from homology"/>
<dbReference type="GO" id="GO:0005737">
    <property type="term" value="C:cytoplasm"/>
    <property type="evidence" value="ECO:0007669"/>
    <property type="project" value="TreeGrafter"/>
</dbReference>
<dbReference type="GO" id="GO:0070475">
    <property type="term" value="P:rRNA base methylation"/>
    <property type="evidence" value="ECO:0007669"/>
    <property type="project" value="TreeGrafter"/>
</dbReference>
<dbReference type="PANTHER" id="PTHR11265">
    <property type="entry name" value="S-ADENOSYL-METHYLTRANSFERASE MRAW"/>
    <property type="match status" value="1"/>
</dbReference>
<accession>A0A3B0V1Z3</accession>
<name>A0A3B0V1Z3_9ZZZZ</name>
<dbReference type="SUPFAM" id="SSF81799">
    <property type="entry name" value="Putative methyltransferase TM0872, insert domain"/>
    <property type="match status" value="1"/>
</dbReference>
<dbReference type="InterPro" id="IPR002903">
    <property type="entry name" value="RsmH"/>
</dbReference>
<gene>
    <name evidence="5" type="ORF">MNBD_DELTA03-885</name>
</gene>
<keyword evidence="2 5" id="KW-0489">Methyltransferase</keyword>
<evidence type="ECO:0000313" key="5">
    <source>
        <dbReference type="EMBL" id="VAW32752.1"/>
    </source>
</evidence>
<evidence type="ECO:0000256" key="2">
    <source>
        <dbReference type="ARBA" id="ARBA00022603"/>
    </source>
</evidence>
<dbReference type="SUPFAM" id="SSF53335">
    <property type="entry name" value="S-adenosyl-L-methionine-dependent methyltransferases"/>
    <property type="match status" value="1"/>
</dbReference>